<dbReference type="EMBL" id="CP124543">
    <property type="protein sequence ID" value="WGV27906.1"/>
    <property type="molecule type" value="Genomic_DNA"/>
</dbReference>
<dbReference type="Proteomes" id="UP001223520">
    <property type="component" value="Chromosome"/>
</dbReference>
<organism evidence="1 2">
    <name type="scientific">Halotia branconii CENA392</name>
    <dbReference type="NCBI Taxonomy" id="1539056"/>
    <lineage>
        <taxon>Bacteria</taxon>
        <taxon>Bacillati</taxon>
        <taxon>Cyanobacteriota</taxon>
        <taxon>Cyanophyceae</taxon>
        <taxon>Nostocales</taxon>
        <taxon>Nodulariaceae</taxon>
        <taxon>Halotia</taxon>
    </lineage>
</organism>
<dbReference type="KEGG" id="hbq:QI031_10670"/>
<dbReference type="RefSeq" id="WP_281485141.1">
    <property type="nucleotide sequence ID" value="NZ_CP124543.1"/>
</dbReference>
<evidence type="ECO:0000313" key="1">
    <source>
        <dbReference type="EMBL" id="WGV27906.1"/>
    </source>
</evidence>
<keyword evidence="2" id="KW-1185">Reference proteome</keyword>
<protein>
    <recommendedName>
        <fullName evidence="3">DUF2281 domain-containing protein</fullName>
    </recommendedName>
</protein>
<reference evidence="1 2" key="1">
    <citation type="journal article" date="2023" name="Limnol Oceanogr Lett">
        <title>Environmental adaptations by the intertidal Antarctic cyanobacterium Halotia branconii CENA392 as revealed using long-read genome sequencing.</title>
        <authorList>
            <person name="Dextro R.B."/>
            <person name="Delbaje E."/>
            <person name="Freitas P.N.N."/>
            <person name="Geraldes V."/>
            <person name="Pinto E."/>
            <person name="Long P.F."/>
            <person name="Fiore M.F."/>
        </authorList>
    </citation>
    <scope>NUCLEOTIDE SEQUENCE [LARGE SCALE GENOMIC DNA]</scope>
    <source>
        <strain evidence="1 2">CENA392</strain>
    </source>
</reference>
<evidence type="ECO:0000313" key="2">
    <source>
        <dbReference type="Proteomes" id="UP001223520"/>
    </source>
</evidence>
<name>A0AAJ6NWR1_9CYAN</name>
<evidence type="ECO:0008006" key="3">
    <source>
        <dbReference type="Google" id="ProtNLM"/>
    </source>
</evidence>
<sequence length="87" mass="10262">MKPSNIRTKLLKEINLVPEEKLEELYNFIYYFRVGVEASKSTPEEIMQFAGCWNGMSDETFADLNEEIITRRQQAFSKRRSDETSFD</sequence>
<accession>A0AAJ6NWR1</accession>
<gene>
    <name evidence="1" type="ORF">QI031_10670</name>
</gene>
<proteinExistence type="predicted"/>
<dbReference type="AlphaFoldDB" id="A0AAJ6NWR1"/>